<evidence type="ECO:0000313" key="4">
    <source>
        <dbReference type="Proteomes" id="UP000732380"/>
    </source>
</evidence>
<comment type="caution">
    <text evidence="3">The sequence shown here is derived from an EMBL/GenBank/DDBJ whole genome shotgun (WGS) entry which is preliminary data.</text>
</comment>
<feature type="compositionally biased region" description="Basic residues" evidence="1">
    <location>
        <begin position="704"/>
        <end position="713"/>
    </location>
</feature>
<dbReference type="EMBL" id="SRQM01000658">
    <property type="protein sequence ID" value="KAG6107263.1"/>
    <property type="molecule type" value="Genomic_DNA"/>
</dbReference>
<proteinExistence type="predicted"/>
<feature type="region of interest" description="Disordered" evidence="1">
    <location>
        <begin position="442"/>
        <end position="467"/>
    </location>
</feature>
<feature type="region of interest" description="Disordered" evidence="1">
    <location>
        <begin position="600"/>
        <end position="722"/>
    </location>
</feature>
<accession>A0A9P7PVL0</accession>
<evidence type="ECO:0000259" key="2">
    <source>
        <dbReference type="SMART" id="SM00355"/>
    </source>
</evidence>
<dbReference type="AlphaFoldDB" id="A0A9P7PVL0"/>
<organism evidence="3 4">
    <name type="scientific">Claviceps humidiphila</name>
    <dbReference type="NCBI Taxonomy" id="1294629"/>
    <lineage>
        <taxon>Eukaryota</taxon>
        <taxon>Fungi</taxon>
        <taxon>Dikarya</taxon>
        <taxon>Ascomycota</taxon>
        <taxon>Pezizomycotina</taxon>
        <taxon>Sordariomycetes</taxon>
        <taxon>Hypocreomycetidae</taxon>
        <taxon>Hypocreales</taxon>
        <taxon>Clavicipitaceae</taxon>
        <taxon>Claviceps</taxon>
    </lineage>
</organism>
<gene>
    <name evidence="3" type="ORF">E4U13_007035</name>
</gene>
<reference evidence="3 4" key="1">
    <citation type="journal article" date="2020" name="bioRxiv">
        <title>Whole genome comparisons of ergot fungi reveals the divergence and evolution of species within the genus Claviceps are the result of varying mechanisms driving genome evolution and host range expansion.</title>
        <authorList>
            <person name="Wyka S.A."/>
            <person name="Mondo S.J."/>
            <person name="Liu M."/>
            <person name="Dettman J."/>
            <person name="Nalam V."/>
            <person name="Broders K.D."/>
        </authorList>
    </citation>
    <scope>NUCLEOTIDE SEQUENCE [LARGE SCALE GENOMIC DNA]</scope>
    <source>
        <strain evidence="3 4">LM576</strain>
    </source>
</reference>
<feature type="region of interest" description="Disordered" evidence="1">
    <location>
        <begin position="171"/>
        <end position="190"/>
    </location>
</feature>
<name>A0A9P7PVL0_9HYPO</name>
<feature type="compositionally biased region" description="Polar residues" evidence="1">
    <location>
        <begin position="625"/>
        <end position="651"/>
    </location>
</feature>
<dbReference type="Pfam" id="PF12013">
    <property type="entry name" value="OrsD"/>
    <property type="match status" value="2"/>
</dbReference>
<feature type="compositionally biased region" description="Polar residues" evidence="1">
    <location>
        <begin position="683"/>
        <end position="703"/>
    </location>
</feature>
<protein>
    <recommendedName>
        <fullName evidence="2">C2H2-type domain-containing protein</fullName>
    </recommendedName>
</protein>
<sequence length="722" mass="80500">MGLEDFRYDAEHRVMVCLKCATCLVPGSGGPGNKTRQDPWENHLRAPPHRLLKQELKTMLALLSACELRDAEELQRRMPNPRTPCRKIEGLATFTGYLCCCNVNEVPCTFVTRSLARMKSHMPRHGRKPGEHKRSVLRGEGERLWQACLLQSYSTAPNRINNFVVTVQEANAGPGPSSSPSSSSAAVAVAHEHPGQPAADAAFLNEMIQALDDVKRGRERKKALIGTYDRKSTEKSLIHTESAMHLERHLEVDAESSSSEPPAMDPLYPFVKLSEYPFVICTLCRFTCVANEVETHLRRHHRDMEKGARRIASLEIQEIPGIIGSQEELRHFQLPEFVEKPIPSITRPKTDDLRCDACPFIARHRQSLQQHFRTEHGWANDRKRIEKFKNGPLEDLPASWTKNVHCQRFSPTRAVSGWFEVRQASTESLETEQQVQFDDWMDQSHESQEQRLNMGPESQLKWSEQEESQPGDLWDLVDVAIHHMKHRASIAGNEARYNKLGSASFRAEMGKWLEERCGTGEESIGGRHTTGETDIDVGPVASGSCFAALRSRGDPRRIALSGTGTGGGEEDWCEPSVDETNPGLVFDNAISLAESAMVTSSTAGFRRTQREAPDGQRPAQPPFTPKSSSQGHEVSPSGQRVTINTRPSTTLAAGMPCEIHAAEKRRSALETGHTKPTAAHRPSVNNPITQPTQGSMRSSPKANTSRKRKRGRKSGTLCWFRA</sequence>
<dbReference type="SMART" id="SM00355">
    <property type="entry name" value="ZnF_C2H2"/>
    <property type="match status" value="2"/>
</dbReference>
<evidence type="ECO:0000313" key="3">
    <source>
        <dbReference type="EMBL" id="KAG6107263.1"/>
    </source>
</evidence>
<feature type="domain" description="C2H2-type" evidence="2">
    <location>
        <begin position="279"/>
        <end position="300"/>
    </location>
</feature>
<dbReference type="Proteomes" id="UP000732380">
    <property type="component" value="Unassembled WGS sequence"/>
</dbReference>
<feature type="domain" description="C2H2-type" evidence="2">
    <location>
        <begin position="353"/>
        <end position="376"/>
    </location>
</feature>
<dbReference type="InterPro" id="IPR022698">
    <property type="entry name" value="OrsD"/>
</dbReference>
<feature type="compositionally biased region" description="Low complexity" evidence="1">
    <location>
        <begin position="172"/>
        <end position="189"/>
    </location>
</feature>
<keyword evidence="4" id="KW-1185">Reference proteome</keyword>
<dbReference type="InterPro" id="IPR013087">
    <property type="entry name" value="Znf_C2H2_type"/>
</dbReference>
<evidence type="ECO:0000256" key="1">
    <source>
        <dbReference type="SAM" id="MobiDB-lite"/>
    </source>
</evidence>